<name>A0A368E322_9PROT</name>
<dbReference type="GO" id="GO:0016884">
    <property type="term" value="F:carbon-nitrogen ligase activity, with glutamine as amido-N-donor"/>
    <property type="evidence" value="ECO:0007669"/>
    <property type="project" value="InterPro"/>
</dbReference>
<dbReference type="Gene3D" id="1.10.10.410">
    <property type="match status" value="1"/>
</dbReference>
<dbReference type="Pfam" id="PF09424">
    <property type="entry name" value="YqeY"/>
    <property type="match status" value="1"/>
</dbReference>
<sequence>MRDQINDALKEAVKAKDRRKSSTLRLINAAIKDRDIAARSSDNTEGVSDEEILEILSKMVKQRVESAETYKQANRQELVDQELEEIEIIKGFLPRQLDEDESRAAVENVINETEASGLKDMGRVMGELKARYPGQMDFGKVSSIVKDLLG</sequence>
<dbReference type="Gene3D" id="1.10.1510.10">
    <property type="entry name" value="Uncharacterised protein YqeY/AIM41 PF09424, N-terminal domain"/>
    <property type="match status" value="1"/>
</dbReference>
<dbReference type="EMBL" id="QOQF01000002">
    <property type="protein sequence ID" value="RCL78284.1"/>
    <property type="molecule type" value="Genomic_DNA"/>
</dbReference>
<accession>A0A368E322</accession>
<gene>
    <name evidence="1" type="ORF">DBW69_01035</name>
</gene>
<dbReference type="SUPFAM" id="SSF89095">
    <property type="entry name" value="GatB/YqeY motif"/>
    <property type="match status" value="1"/>
</dbReference>
<protein>
    <submittedName>
        <fullName evidence="1">GatB/YqeY domain-containing protein</fullName>
    </submittedName>
</protein>
<dbReference type="PANTHER" id="PTHR28055">
    <property type="entry name" value="ALTERED INHERITANCE OF MITOCHONDRIA PROTEIN 41, MITOCHONDRIAL"/>
    <property type="match status" value="1"/>
</dbReference>
<dbReference type="Proteomes" id="UP000252132">
    <property type="component" value="Unassembled WGS sequence"/>
</dbReference>
<dbReference type="AlphaFoldDB" id="A0A368E322"/>
<evidence type="ECO:0000313" key="1">
    <source>
        <dbReference type="EMBL" id="RCL78284.1"/>
    </source>
</evidence>
<dbReference type="InterPro" id="IPR042184">
    <property type="entry name" value="YqeY/Aim41_N"/>
</dbReference>
<comment type="caution">
    <text evidence="1">The sequence shown here is derived from an EMBL/GenBank/DDBJ whole genome shotgun (WGS) entry which is preliminary data.</text>
</comment>
<dbReference type="InterPro" id="IPR023168">
    <property type="entry name" value="GatB_Yqey_C_2"/>
</dbReference>
<reference evidence="1 2" key="1">
    <citation type="journal article" date="2018" name="Microbiome">
        <title>Fine metagenomic profile of the Mediterranean stratified and mixed water columns revealed by assembly and recruitment.</title>
        <authorList>
            <person name="Haro-Moreno J.M."/>
            <person name="Lopez-Perez M."/>
            <person name="De La Torre J.R."/>
            <person name="Picazo A."/>
            <person name="Camacho A."/>
            <person name="Rodriguez-Valera F."/>
        </authorList>
    </citation>
    <scope>NUCLEOTIDE SEQUENCE [LARGE SCALE GENOMIC DNA]</scope>
    <source>
        <strain evidence="1">MED-G55</strain>
    </source>
</reference>
<dbReference type="InterPro" id="IPR019004">
    <property type="entry name" value="YqeY/Aim41"/>
</dbReference>
<evidence type="ECO:0000313" key="2">
    <source>
        <dbReference type="Proteomes" id="UP000252132"/>
    </source>
</evidence>
<dbReference type="PANTHER" id="PTHR28055:SF1">
    <property type="entry name" value="ALTERED INHERITANCE OF MITOCHONDRIA PROTEIN 41, MITOCHONDRIAL"/>
    <property type="match status" value="1"/>
</dbReference>
<dbReference type="InterPro" id="IPR003789">
    <property type="entry name" value="Asn/Gln_tRNA_amidoTrase-B-like"/>
</dbReference>
<proteinExistence type="predicted"/>
<organism evidence="1 2">
    <name type="scientific">PS1 clade bacterium</name>
    <dbReference type="NCBI Taxonomy" id="2175152"/>
    <lineage>
        <taxon>Bacteria</taxon>
        <taxon>Pseudomonadati</taxon>
        <taxon>Pseudomonadota</taxon>
        <taxon>Alphaproteobacteria</taxon>
        <taxon>PS1 clade</taxon>
    </lineage>
</organism>